<sequence length="235" mass="27612">MRARRLCLAGMLFLWLGPGLYAQGLPADTLMERWLHAQRQAWSRWQALRVTLEIHRKLDSPFGVRRWQIAAEAYLEADVMGWQVRSLDINNRIPTPPVPAFAEAELHALAHVMPLRNAWTRWLAHAPAIADTVEAAPCWRVELHPPGPSPAERATLWFAQQDGRLLQSRLLVRWRPAAPPRVILTRFTRLHGLDLPQYRYIEWMHPMRRRMRRYTMLITQEVYYRDYRLEAAGTR</sequence>
<gene>
    <name evidence="1" type="ORF">ENO59_08190</name>
</gene>
<protein>
    <recommendedName>
        <fullName evidence="2">Outer membrane lipoprotein-sorting protein</fullName>
    </recommendedName>
</protein>
<name>A0A7V2B1B9_RHOMR</name>
<proteinExistence type="predicted"/>
<reference evidence="1" key="1">
    <citation type="journal article" date="2020" name="mSystems">
        <title>Genome- and Community-Level Interaction Insights into Carbon Utilization and Element Cycling Functions of Hydrothermarchaeota in Hydrothermal Sediment.</title>
        <authorList>
            <person name="Zhou Z."/>
            <person name="Liu Y."/>
            <person name="Xu W."/>
            <person name="Pan J."/>
            <person name="Luo Z.H."/>
            <person name="Li M."/>
        </authorList>
    </citation>
    <scope>NUCLEOTIDE SEQUENCE [LARGE SCALE GENOMIC DNA]</scope>
    <source>
        <strain evidence="1">SpSt-143</strain>
    </source>
</reference>
<comment type="caution">
    <text evidence="1">The sequence shown here is derived from an EMBL/GenBank/DDBJ whole genome shotgun (WGS) entry which is preliminary data.</text>
</comment>
<organism evidence="1">
    <name type="scientific">Rhodothermus marinus</name>
    <name type="common">Rhodothermus obamensis</name>
    <dbReference type="NCBI Taxonomy" id="29549"/>
    <lineage>
        <taxon>Bacteria</taxon>
        <taxon>Pseudomonadati</taxon>
        <taxon>Rhodothermota</taxon>
        <taxon>Rhodothermia</taxon>
        <taxon>Rhodothermales</taxon>
        <taxon>Rhodothermaceae</taxon>
        <taxon>Rhodothermus</taxon>
    </lineage>
</organism>
<evidence type="ECO:0000313" key="1">
    <source>
        <dbReference type="EMBL" id="HER96480.1"/>
    </source>
</evidence>
<accession>A0A7V2B1B9</accession>
<dbReference type="EMBL" id="DSGB01000005">
    <property type="protein sequence ID" value="HER96480.1"/>
    <property type="molecule type" value="Genomic_DNA"/>
</dbReference>
<evidence type="ECO:0008006" key="2">
    <source>
        <dbReference type="Google" id="ProtNLM"/>
    </source>
</evidence>
<dbReference type="AlphaFoldDB" id="A0A7V2B1B9"/>